<feature type="region of interest" description="Disordered" evidence="10">
    <location>
        <begin position="1"/>
        <end position="73"/>
    </location>
</feature>
<dbReference type="EMBL" id="JADGJH010005525">
    <property type="protein sequence ID" value="KAJ3080264.1"/>
    <property type="molecule type" value="Genomic_DNA"/>
</dbReference>
<evidence type="ECO:0000256" key="9">
    <source>
        <dbReference type="ARBA" id="ARBA00048367"/>
    </source>
</evidence>
<keyword evidence="4" id="KW-0808">Transferase</keyword>
<evidence type="ECO:0000256" key="4">
    <source>
        <dbReference type="ARBA" id="ARBA00022679"/>
    </source>
</evidence>
<dbReference type="SUPFAM" id="SSF56112">
    <property type="entry name" value="Protein kinase-like (PK-like)"/>
    <property type="match status" value="1"/>
</dbReference>
<evidence type="ECO:0000256" key="5">
    <source>
        <dbReference type="ARBA" id="ARBA00022741"/>
    </source>
</evidence>
<accession>A0AAD5SMV0</accession>
<evidence type="ECO:0000256" key="6">
    <source>
        <dbReference type="ARBA" id="ARBA00022777"/>
    </source>
</evidence>
<dbReference type="PANTHER" id="PTHR24056">
    <property type="entry name" value="CELL DIVISION PROTEIN KINASE"/>
    <property type="match status" value="1"/>
</dbReference>
<dbReference type="InterPro" id="IPR050108">
    <property type="entry name" value="CDK"/>
</dbReference>
<evidence type="ECO:0000313" key="12">
    <source>
        <dbReference type="EMBL" id="KAJ3080264.1"/>
    </source>
</evidence>
<reference evidence="12" key="1">
    <citation type="submission" date="2020-05" db="EMBL/GenBank/DDBJ databases">
        <title>Phylogenomic resolution of chytrid fungi.</title>
        <authorList>
            <person name="Stajich J.E."/>
            <person name="Amses K."/>
            <person name="Simmons R."/>
            <person name="Seto K."/>
            <person name="Myers J."/>
            <person name="Bonds A."/>
            <person name="Quandt C.A."/>
            <person name="Barry K."/>
            <person name="Liu P."/>
            <person name="Grigoriev I."/>
            <person name="Longcore J.E."/>
            <person name="James T.Y."/>
        </authorList>
    </citation>
    <scope>NUCLEOTIDE SEQUENCE</scope>
    <source>
        <strain evidence="12">JEL0513</strain>
    </source>
</reference>
<evidence type="ECO:0000256" key="7">
    <source>
        <dbReference type="ARBA" id="ARBA00022840"/>
    </source>
</evidence>
<evidence type="ECO:0000256" key="10">
    <source>
        <dbReference type="SAM" id="MobiDB-lite"/>
    </source>
</evidence>
<keyword evidence="3" id="KW-0723">Serine/threonine-protein kinase</keyword>
<dbReference type="GO" id="GO:0005634">
    <property type="term" value="C:nucleus"/>
    <property type="evidence" value="ECO:0007669"/>
    <property type="project" value="TreeGrafter"/>
</dbReference>
<dbReference type="EC" id="2.7.11.22" evidence="2"/>
<evidence type="ECO:0000256" key="2">
    <source>
        <dbReference type="ARBA" id="ARBA00012425"/>
    </source>
</evidence>
<evidence type="ECO:0000256" key="3">
    <source>
        <dbReference type="ARBA" id="ARBA00022527"/>
    </source>
</evidence>
<feature type="domain" description="Protein kinase" evidence="11">
    <location>
        <begin position="100"/>
        <end position="173"/>
    </location>
</feature>
<dbReference type="InterPro" id="IPR011009">
    <property type="entry name" value="Kinase-like_dom_sf"/>
</dbReference>
<keyword evidence="13" id="KW-1185">Reference proteome</keyword>
<dbReference type="FunFam" id="3.30.200.20:FF:000054">
    <property type="entry name" value="Cyclin-dependent kinase 11B"/>
    <property type="match status" value="1"/>
</dbReference>
<dbReference type="GO" id="GO:0004693">
    <property type="term" value="F:cyclin-dependent protein serine/threonine kinase activity"/>
    <property type="evidence" value="ECO:0007669"/>
    <property type="project" value="UniProtKB-EC"/>
</dbReference>
<dbReference type="InterPro" id="IPR000719">
    <property type="entry name" value="Prot_kinase_dom"/>
</dbReference>
<feature type="compositionally biased region" description="Basic and acidic residues" evidence="10">
    <location>
        <begin position="19"/>
        <end position="34"/>
    </location>
</feature>
<dbReference type="Pfam" id="PF00069">
    <property type="entry name" value="Pkinase"/>
    <property type="match status" value="1"/>
</dbReference>
<dbReference type="PANTHER" id="PTHR24056:SF107">
    <property type="entry name" value="CYCLIN-DEPENDENT KINASE 11A-RELATED"/>
    <property type="match status" value="1"/>
</dbReference>
<keyword evidence="7" id="KW-0067">ATP-binding</keyword>
<evidence type="ECO:0000259" key="11">
    <source>
        <dbReference type="PROSITE" id="PS50011"/>
    </source>
</evidence>
<sequence>MNAKRTATATKWANDNDDEHIHDAEDRKSKEIRNRRLAKKLATKQTPQGDHVVSDEQQEQSQHQEIDQQQQLRHTLRSSPFFSTPCVGPPIQSCRSVDCYEKLNRIEEGSYGIVYRARDKQTGEIVALKKLKLENEKNGFPITTLREIHTLLLAKHPNIVDVREIVVTPSYSG</sequence>
<protein>
    <recommendedName>
        <fullName evidence="2">cyclin-dependent kinase</fullName>
        <ecNumber evidence="2">2.7.11.22</ecNumber>
    </recommendedName>
</protein>
<organism evidence="12 13">
    <name type="scientific">Physocladia obscura</name>
    <dbReference type="NCBI Taxonomy" id="109957"/>
    <lineage>
        <taxon>Eukaryota</taxon>
        <taxon>Fungi</taxon>
        <taxon>Fungi incertae sedis</taxon>
        <taxon>Chytridiomycota</taxon>
        <taxon>Chytridiomycota incertae sedis</taxon>
        <taxon>Chytridiomycetes</taxon>
        <taxon>Chytridiales</taxon>
        <taxon>Chytriomycetaceae</taxon>
        <taxon>Physocladia</taxon>
    </lineage>
</organism>
<comment type="catalytic activity">
    <reaction evidence="9">
        <text>L-seryl-[protein] + ATP = O-phospho-L-seryl-[protein] + ADP + H(+)</text>
        <dbReference type="Rhea" id="RHEA:17989"/>
        <dbReference type="Rhea" id="RHEA-COMP:9863"/>
        <dbReference type="Rhea" id="RHEA-COMP:11604"/>
        <dbReference type="ChEBI" id="CHEBI:15378"/>
        <dbReference type="ChEBI" id="CHEBI:29999"/>
        <dbReference type="ChEBI" id="CHEBI:30616"/>
        <dbReference type="ChEBI" id="CHEBI:83421"/>
        <dbReference type="ChEBI" id="CHEBI:456216"/>
        <dbReference type="EC" id="2.7.11.22"/>
    </reaction>
</comment>
<feature type="compositionally biased region" description="Low complexity" evidence="10">
    <location>
        <begin position="59"/>
        <end position="71"/>
    </location>
</feature>
<comment type="catalytic activity">
    <reaction evidence="8">
        <text>L-threonyl-[protein] + ATP = O-phospho-L-threonyl-[protein] + ADP + H(+)</text>
        <dbReference type="Rhea" id="RHEA:46608"/>
        <dbReference type="Rhea" id="RHEA-COMP:11060"/>
        <dbReference type="Rhea" id="RHEA-COMP:11605"/>
        <dbReference type="ChEBI" id="CHEBI:15378"/>
        <dbReference type="ChEBI" id="CHEBI:30013"/>
        <dbReference type="ChEBI" id="CHEBI:30616"/>
        <dbReference type="ChEBI" id="CHEBI:61977"/>
        <dbReference type="ChEBI" id="CHEBI:456216"/>
        <dbReference type="EC" id="2.7.11.22"/>
    </reaction>
</comment>
<dbReference type="Proteomes" id="UP001211907">
    <property type="component" value="Unassembled WGS sequence"/>
</dbReference>
<keyword evidence="5" id="KW-0547">Nucleotide-binding</keyword>
<gene>
    <name evidence="12" type="ORF">HK100_010193</name>
</gene>
<evidence type="ECO:0000256" key="8">
    <source>
        <dbReference type="ARBA" id="ARBA00047811"/>
    </source>
</evidence>
<comment type="similarity">
    <text evidence="1">Belongs to the protein kinase superfamily. CMGC Ser/Thr protein kinase family. CDC2/CDKX subfamily.</text>
</comment>
<dbReference type="GO" id="GO:0005524">
    <property type="term" value="F:ATP binding"/>
    <property type="evidence" value="ECO:0007669"/>
    <property type="project" value="UniProtKB-KW"/>
</dbReference>
<proteinExistence type="inferred from homology"/>
<evidence type="ECO:0000256" key="1">
    <source>
        <dbReference type="ARBA" id="ARBA00006485"/>
    </source>
</evidence>
<dbReference type="AlphaFoldDB" id="A0AAD5SMV0"/>
<feature type="compositionally biased region" description="Polar residues" evidence="10">
    <location>
        <begin position="1"/>
        <end position="13"/>
    </location>
</feature>
<dbReference type="Gene3D" id="3.30.200.20">
    <property type="entry name" value="Phosphorylase Kinase, domain 1"/>
    <property type="match status" value="1"/>
</dbReference>
<dbReference type="GO" id="GO:0007346">
    <property type="term" value="P:regulation of mitotic cell cycle"/>
    <property type="evidence" value="ECO:0007669"/>
    <property type="project" value="TreeGrafter"/>
</dbReference>
<evidence type="ECO:0000313" key="13">
    <source>
        <dbReference type="Proteomes" id="UP001211907"/>
    </source>
</evidence>
<feature type="non-terminal residue" evidence="12">
    <location>
        <position position="173"/>
    </location>
</feature>
<dbReference type="PROSITE" id="PS50011">
    <property type="entry name" value="PROTEIN_KINASE_DOM"/>
    <property type="match status" value="1"/>
</dbReference>
<comment type="caution">
    <text evidence="12">The sequence shown here is derived from an EMBL/GenBank/DDBJ whole genome shotgun (WGS) entry which is preliminary data.</text>
</comment>
<keyword evidence="6" id="KW-0418">Kinase</keyword>
<name>A0AAD5SMV0_9FUNG</name>